<feature type="compositionally biased region" description="Polar residues" evidence="4">
    <location>
        <begin position="73"/>
        <end position="91"/>
    </location>
</feature>
<feature type="region of interest" description="Disordered" evidence="4">
    <location>
        <begin position="1169"/>
        <end position="1189"/>
    </location>
</feature>
<feature type="compositionally biased region" description="Basic and acidic residues" evidence="4">
    <location>
        <begin position="1202"/>
        <end position="1224"/>
    </location>
</feature>
<feature type="compositionally biased region" description="Basic and acidic residues" evidence="4">
    <location>
        <begin position="606"/>
        <end position="621"/>
    </location>
</feature>
<feature type="binding site" evidence="3">
    <location>
        <position position="248"/>
    </location>
    <ligand>
        <name>ATP</name>
        <dbReference type="ChEBI" id="CHEBI:30616"/>
    </ligand>
</feature>
<evidence type="ECO:0000259" key="5">
    <source>
        <dbReference type="PROSITE" id="PS50011"/>
    </source>
</evidence>
<dbReference type="GO" id="GO:0004674">
    <property type="term" value="F:protein serine/threonine kinase activity"/>
    <property type="evidence" value="ECO:0007669"/>
    <property type="project" value="InterPro"/>
</dbReference>
<feature type="compositionally biased region" description="Polar residues" evidence="4">
    <location>
        <begin position="1171"/>
        <end position="1189"/>
    </location>
</feature>
<feature type="compositionally biased region" description="Basic residues" evidence="4">
    <location>
        <begin position="543"/>
        <end position="554"/>
    </location>
</feature>
<comment type="caution">
    <text evidence="6">The sequence shown here is derived from an EMBL/GenBank/DDBJ whole genome shotgun (WGS) entry which is preliminary data.</text>
</comment>
<feature type="region of interest" description="Disordered" evidence="4">
    <location>
        <begin position="713"/>
        <end position="840"/>
    </location>
</feature>
<evidence type="ECO:0000313" key="6">
    <source>
        <dbReference type="EMBL" id="KAK1925738.1"/>
    </source>
</evidence>
<keyword evidence="2 3" id="KW-0067">ATP-binding</keyword>
<evidence type="ECO:0000313" key="7">
    <source>
        <dbReference type="Proteomes" id="UP001182556"/>
    </source>
</evidence>
<dbReference type="GO" id="GO:0005524">
    <property type="term" value="F:ATP binding"/>
    <property type="evidence" value="ECO:0007669"/>
    <property type="project" value="UniProtKB-UniRule"/>
</dbReference>
<feature type="region of interest" description="Disordered" evidence="4">
    <location>
        <begin position="1"/>
        <end position="94"/>
    </location>
</feature>
<dbReference type="Gene3D" id="1.10.510.10">
    <property type="entry name" value="Transferase(Phosphotransferase) domain 1"/>
    <property type="match status" value="1"/>
</dbReference>
<feature type="compositionally biased region" description="Basic and acidic residues" evidence="4">
    <location>
        <begin position="744"/>
        <end position="793"/>
    </location>
</feature>
<feature type="compositionally biased region" description="Basic and acidic residues" evidence="4">
    <location>
        <begin position="713"/>
        <end position="723"/>
    </location>
</feature>
<dbReference type="GO" id="GO:0005737">
    <property type="term" value="C:cytoplasm"/>
    <property type="evidence" value="ECO:0007669"/>
    <property type="project" value="TreeGrafter"/>
</dbReference>
<feature type="compositionally biased region" description="Basic and acidic residues" evidence="4">
    <location>
        <begin position="584"/>
        <end position="593"/>
    </location>
</feature>
<organism evidence="6 7">
    <name type="scientific">Papiliotrema laurentii</name>
    <name type="common">Cryptococcus laurentii</name>
    <dbReference type="NCBI Taxonomy" id="5418"/>
    <lineage>
        <taxon>Eukaryota</taxon>
        <taxon>Fungi</taxon>
        <taxon>Dikarya</taxon>
        <taxon>Basidiomycota</taxon>
        <taxon>Agaricomycotina</taxon>
        <taxon>Tremellomycetes</taxon>
        <taxon>Tremellales</taxon>
        <taxon>Rhynchogastremaceae</taxon>
        <taxon>Papiliotrema</taxon>
    </lineage>
</organism>
<feature type="compositionally biased region" description="Basic and acidic residues" evidence="4">
    <location>
        <begin position="1231"/>
        <end position="1258"/>
    </location>
</feature>
<dbReference type="Pfam" id="PF00069">
    <property type="entry name" value="Pkinase"/>
    <property type="match status" value="1"/>
</dbReference>
<dbReference type="PROSITE" id="PS00107">
    <property type="entry name" value="PROTEIN_KINASE_ATP"/>
    <property type="match status" value="1"/>
</dbReference>
<keyword evidence="1 3" id="KW-0547">Nucleotide-binding</keyword>
<dbReference type="PROSITE" id="PS00108">
    <property type="entry name" value="PROTEIN_KINASE_ST"/>
    <property type="match status" value="1"/>
</dbReference>
<dbReference type="Proteomes" id="UP001182556">
    <property type="component" value="Unassembled WGS sequence"/>
</dbReference>
<feature type="compositionally biased region" description="Low complexity" evidence="4">
    <location>
        <begin position="51"/>
        <end position="72"/>
    </location>
</feature>
<dbReference type="InterPro" id="IPR000719">
    <property type="entry name" value="Prot_kinase_dom"/>
</dbReference>
<evidence type="ECO:0000256" key="3">
    <source>
        <dbReference type="PROSITE-ProRule" id="PRU10141"/>
    </source>
</evidence>
<feature type="domain" description="Protein kinase" evidence="5">
    <location>
        <begin position="214"/>
        <end position="501"/>
    </location>
</feature>
<accession>A0AAD9FT88</accession>
<evidence type="ECO:0000256" key="1">
    <source>
        <dbReference type="ARBA" id="ARBA00022741"/>
    </source>
</evidence>
<dbReference type="CDD" id="cd14014">
    <property type="entry name" value="STKc_PknB_like"/>
    <property type="match status" value="1"/>
</dbReference>
<sequence length="1300" mass="142520">MPVMTSRTHGLHKPKSKIRLRLGFPDASPKAPSPAVPSRTDGHPTVVQPQSLTSTTASSHLSLTSHTSTSTANAPTESLGASTNTTSTGVSRWSRDDSRDAFALDISPSTASEHHPNPAFDTISYATASPQSVAFGNRIESGSAIDPHEHYESLFEQDDDTSSSPSTPPSIRGNESHHIANDPTISLTHPGLASAAAAADDIFYITDEQLSERFSFHKEIGFGNWGSVWVAKPRRFTTKDGKDALALKLGKRAAAGGGSGAGGKVAVKLVHREKSSTTAARVRALWGEMKIIRMLRHEPHPSVITFEAFIITPAYAMVVMPYLSHLIPVRLPPHRATPYFRQLASAVGYLHERGITHNDIKPANVLISYSDVPVIVDFGFANKWDVGGRGSFLSTISWGTPEYLDPQRARGMPHDERASDVWSLGITMFEILIGRTPFELDEEEEFATPEELLIYYERSSRGEWVGEWSMPHDLQHLLRAMICPDPAYRISAMQAYHHPSLQPRSPEVIITPHFVRAAASLDFEEHPIPLPAPTHREDQRNAHDKKKKYKKRNNNKNTRASSRAATPALGESIKQHTSVPFKAMVDHNGKAGADKTPSPKKAVIRKSKDDLLAKPPVRDQEDTTPTKVVKPAQPLRIMELSSLGERAVMPRVSGSEAKTLSRRTSVNSLGAAVTSQGHSTHRDSAISVTSTSTISAKSKEEAVLKTMRSLEGTRRIERVKPRDVLGAIKRPAPSPPRPRSLDTQVEKDLRKAKDDQRRSLGVERKLADLREESPAKKKSIPDAVRESAKEREPASPPKKSPAKSVRAPSIASPPRPRVNTRPTEIVRDGRPFPAGEPSSPLTELRERILTMDKEDNLDRYRKVSVELIDGESSIGAAPKTAQDHLALARTKSVEALGQEARRDKFAQWVKDVERMVEDARQALAEGREVPLPAVTLPEGLTLPGLNVIAPQTGVSHSETAQEVQGSSEKSPHRRFGLTPPKGSAVPAHLRTSSTQVEPATPPKWVTEQEAEERVRLANEATAQKPKQLPGVDGQDAKEKIYESMAKIESGATKKGAKKDRATVSQVFKLFGSEKDKTNQRTFSPEPIGTVPLKAPGPTLRVAPSTPALRSSTLRHSKILGRKSESNLRNFNTMPTLAALMADSEVKQISPRRAVYEDLLESEPGVIRQGDGWTSWSSVSSRPMAKTSSMASLREKALSFLRDDNRESRQLQSEIQRDSMRDSKDLTSAGRHITELSREVDQQGDRLRRGSRSDLRDTGRPGTPGANSALRGVAAGEKRGIFGRLKGLVGRKGMERVDESQ</sequence>
<feature type="region of interest" description="Disordered" evidence="4">
    <location>
        <begin position="1202"/>
        <end position="1271"/>
    </location>
</feature>
<dbReference type="PANTHER" id="PTHR24348">
    <property type="entry name" value="SERINE/THREONINE-PROTEIN KINASE UNC-51-RELATED"/>
    <property type="match status" value="1"/>
</dbReference>
<dbReference type="InterPro" id="IPR008271">
    <property type="entry name" value="Ser/Thr_kinase_AS"/>
</dbReference>
<dbReference type="InterPro" id="IPR017441">
    <property type="entry name" value="Protein_kinase_ATP_BS"/>
</dbReference>
<proteinExistence type="predicted"/>
<dbReference type="PROSITE" id="PS50011">
    <property type="entry name" value="PROTEIN_KINASE_DOM"/>
    <property type="match status" value="1"/>
</dbReference>
<dbReference type="GO" id="GO:0010506">
    <property type="term" value="P:regulation of autophagy"/>
    <property type="evidence" value="ECO:0007669"/>
    <property type="project" value="InterPro"/>
</dbReference>
<dbReference type="InterPro" id="IPR045269">
    <property type="entry name" value="Atg1-like"/>
</dbReference>
<dbReference type="SUPFAM" id="SSF56112">
    <property type="entry name" value="Protein kinase-like (PK-like)"/>
    <property type="match status" value="1"/>
</dbReference>
<dbReference type="SMART" id="SM00220">
    <property type="entry name" value="S_TKc"/>
    <property type="match status" value="1"/>
</dbReference>
<dbReference type="InterPro" id="IPR011009">
    <property type="entry name" value="Kinase-like_dom_sf"/>
</dbReference>
<feature type="region of interest" description="Disordered" evidence="4">
    <location>
        <begin position="154"/>
        <end position="185"/>
    </location>
</feature>
<reference evidence="6" key="1">
    <citation type="submission" date="2023-02" db="EMBL/GenBank/DDBJ databases">
        <title>Identification and recombinant expression of a fungal hydrolase from Papiliotrema laurentii that hydrolyzes apple cutin and clears colloidal polyester polyurethane.</title>
        <authorList>
            <consortium name="DOE Joint Genome Institute"/>
            <person name="Roman V.A."/>
            <person name="Bojanowski C."/>
            <person name="Crable B.R."/>
            <person name="Wagner D.N."/>
            <person name="Hung C.S."/>
            <person name="Nadeau L.J."/>
            <person name="Schratz L."/>
            <person name="Haridas S."/>
            <person name="Pangilinan J."/>
            <person name="Lipzen A."/>
            <person name="Na H."/>
            <person name="Yan M."/>
            <person name="Ng V."/>
            <person name="Grigoriev I.V."/>
            <person name="Spatafora J.W."/>
            <person name="Barlow D."/>
            <person name="Biffinger J."/>
            <person name="Kelley-Loughnane N."/>
            <person name="Varaljay V.A."/>
            <person name="Crookes-Goodson W.J."/>
        </authorList>
    </citation>
    <scope>NUCLEOTIDE SEQUENCE</scope>
    <source>
        <strain evidence="6">5307AH</strain>
    </source>
</reference>
<dbReference type="EMBL" id="JAODAN010000003">
    <property type="protein sequence ID" value="KAK1925738.1"/>
    <property type="molecule type" value="Genomic_DNA"/>
</dbReference>
<feature type="compositionally biased region" description="Basic residues" evidence="4">
    <location>
        <begin position="9"/>
        <end position="20"/>
    </location>
</feature>
<evidence type="ECO:0000256" key="2">
    <source>
        <dbReference type="ARBA" id="ARBA00022840"/>
    </source>
</evidence>
<feature type="region of interest" description="Disordered" evidence="4">
    <location>
        <begin position="526"/>
        <end position="627"/>
    </location>
</feature>
<protein>
    <recommendedName>
        <fullName evidence="5">Protein kinase domain-containing protein</fullName>
    </recommendedName>
</protein>
<name>A0AAD9FT88_PAPLA</name>
<feature type="compositionally biased region" description="Polar residues" evidence="4">
    <location>
        <begin position="954"/>
        <end position="968"/>
    </location>
</feature>
<dbReference type="PANTHER" id="PTHR24348:SF68">
    <property type="entry name" value="SERINE_THREONINE-PROTEIN KINASE ATG1C"/>
    <property type="match status" value="1"/>
</dbReference>
<gene>
    <name evidence="6" type="ORF">DB88DRAFT_509393</name>
</gene>
<feature type="region of interest" description="Disordered" evidence="4">
    <location>
        <begin position="954"/>
        <end position="1003"/>
    </location>
</feature>
<evidence type="ECO:0000256" key="4">
    <source>
        <dbReference type="SAM" id="MobiDB-lite"/>
    </source>
</evidence>
<keyword evidence="7" id="KW-1185">Reference proteome</keyword>